<dbReference type="RefSeq" id="WP_143806920.1">
    <property type="nucleotide sequence ID" value="NZ_FWXW01000004.1"/>
</dbReference>
<organism evidence="1 2">
    <name type="scientific">Papillibacter cinnamivorans DSM 12816</name>
    <dbReference type="NCBI Taxonomy" id="1122930"/>
    <lineage>
        <taxon>Bacteria</taxon>
        <taxon>Bacillati</taxon>
        <taxon>Bacillota</taxon>
        <taxon>Clostridia</taxon>
        <taxon>Eubacteriales</taxon>
        <taxon>Oscillospiraceae</taxon>
        <taxon>Papillibacter</taxon>
    </lineage>
</organism>
<gene>
    <name evidence="1" type="ORF">SAMN02745168_2043</name>
</gene>
<accession>A0A1W2B0E4</accession>
<feature type="non-terminal residue" evidence="1">
    <location>
        <position position="373"/>
    </location>
</feature>
<dbReference type="STRING" id="1122930.SAMN02745168_2043"/>
<dbReference type="OrthoDB" id="39946at2"/>
<protein>
    <submittedName>
        <fullName evidence="1">Uncharacterized protein</fullName>
    </submittedName>
</protein>
<evidence type="ECO:0000313" key="2">
    <source>
        <dbReference type="Proteomes" id="UP000192790"/>
    </source>
</evidence>
<name>A0A1W2B0E4_9FIRM</name>
<proteinExistence type="predicted"/>
<dbReference type="Proteomes" id="UP000192790">
    <property type="component" value="Unassembled WGS sequence"/>
</dbReference>
<keyword evidence="2" id="KW-1185">Reference proteome</keyword>
<dbReference type="EMBL" id="FWXW01000004">
    <property type="protein sequence ID" value="SMC66406.1"/>
    <property type="molecule type" value="Genomic_DNA"/>
</dbReference>
<dbReference type="AlphaFoldDB" id="A0A1W2B0E4"/>
<sequence>MKAKLKNRPVNVGVGFVTGRKGFRKLARTYLESWYESGLLEKEGARLSLFVAYDLKYRNTTPADYKNLDKRILEALSSPFYIGEEAIRAETAGLIGAGVISEREAELLFGEGYAKKRNVILYFAIKNGMDYLLFLDDDEYPMAVLRQPEGLTWRGQKVLATHLKYIESADITHGYHCGYVSPIPTLAFDDSLGEEDFRVFIEAISNDIISWDSIREKMKNNGVSYAAGEKMEKHFVRVVKEVDGAKFISGSNLCLNLKDPERVFPFYNPPGARGEDTFLSTCLSDRRVLKVPCYTFHDGFSSYTHLLCGILPEQLRPVRPGSGTADERFLKACIGWIRYKPLLLFITRPDQFESEIERMKEDLRRVLPKICAY</sequence>
<evidence type="ECO:0000313" key="1">
    <source>
        <dbReference type="EMBL" id="SMC66406.1"/>
    </source>
</evidence>
<reference evidence="1 2" key="1">
    <citation type="submission" date="2017-04" db="EMBL/GenBank/DDBJ databases">
        <authorList>
            <person name="Afonso C.L."/>
            <person name="Miller P.J."/>
            <person name="Scott M.A."/>
            <person name="Spackman E."/>
            <person name="Goraichik I."/>
            <person name="Dimitrov K.M."/>
            <person name="Suarez D.L."/>
            <person name="Swayne D.E."/>
        </authorList>
    </citation>
    <scope>NUCLEOTIDE SEQUENCE [LARGE SCALE GENOMIC DNA]</scope>
    <source>
        <strain evidence="1 2">DSM 12816</strain>
    </source>
</reference>